<proteinExistence type="predicted"/>
<accession>A0A380S5N0</accession>
<sequence>MKKNELLSLAKKYSRKSHTLLLPRDIKFNLKKFEYIYDSSWESTSCVPYEVLTYLLDCYYHLPERPDLASLFCWQAVNNSYNEILISSGAAALHDSDGIKKLIRVITGNNTKYYIPLHSYIDRLDDKVFRYMASYLLKGYVCSSLPSNQKCIIPSVYKSITSNVSIIHKIIDDSYGKAYASIVSPAVVDAHLKLNICSVNSLKSRNIVGSFAKELKKLFLLHRITLQKHGSNVNISYQITDNEELYLLMFGIIYASRCNNFHGNVPSRLNTLNSNVESYRAYMGIFFTCYEVLAISLNFQNKLSDSDLLRINDNYKLL</sequence>
<dbReference type="EMBL" id="UHJL01000002">
    <property type="protein sequence ID" value="SUQ24532.1"/>
    <property type="molecule type" value="Genomic_DNA"/>
</dbReference>
<evidence type="ECO:0000313" key="2">
    <source>
        <dbReference type="Proteomes" id="UP000255423"/>
    </source>
</evidence>
<evidence type="ECO:0000313" key="1">
    <source>
        <dbReference type="EMBL" id="SUQ24532.1"/>
    </source>
</evidence>
<reference evidence="1 2" key="1">
    <citation type="submission" date="2017-08" db="EMBL/GenBank/DDBJ databases">
        <authorList>
            <person name="de Groot N.N."/>
        </authorList>
    </citation>
    <scope>NUCLEOTIDE SEQUENCE [LARGE SCALE GENOMIC DNA]</scope>
    <source>
        <strain evidence="1 2">HM2</strain>
    </source>
</reference>
<dbReference type="RefSeq" id="WP_146196761.1">
    <property type="nucleotide sequence ID" value="NZ_UHJL01000002.1"/>
</dbReference>
<protein>
    <submittedName>
        <fullName evidence="1">Uncharacterized protein</fullName>
    </submittedName>
</protein>
<gene>
    <name evidence="1" type="ORF">SAMN05661053_1938</name>
</gene>
<organism evidence="1 2">
    <name type="scientific">Fibrobacter succinogenes</name>
    <name type="common">Bacteroides succinogenes</name>
    <dbReference type="NCBI Taxonomy" id="833"/>
    <lineage>
        <taxon>Bacteria</taxon>
        <taxon>Pseudomonadati</taxon>
        <taxon>Fibrobacterota</taxon>
        <taxon>Fibrobacteria</taxon>
        <taxon>Fibrobacterales</taxon>
        <taxon>Fibrobacteraceae</taxon>
        <taxon>Fibrobacter</taxon>
    </lineage>
</organism>
<dbReference type="AlphaFoldDB" id="A0A380S5N0"/>
<dbReference type="Proteomes" id="UP000255423">
    <property type="component" value="Unassembled WGS sequence"/>
</dbReference>
<name>A0A380S5N0_FIBSU</name>